<dbReference type="PROSITE" id="PS51382">
    <property type="entry name" value="SPX"/>
    <property type="match status" value="1"/>
</dbReference>
<dbReference type="InterPro" id="IPR004331">
    <property type="entry name" value="SPX_dom"/>
</dbReference>
<organism evidence="3">
    <name type="scientific">Pneumocystis jirovecii</name>
    <name type="common">Human pneumocystis pneumonia agent</name>
    <dbReference type="NCBI Taxonomy" id="42068"/>
    <lineage>
        <taxon>Eukaryota</taxon>
        <taxon>Fungi</taxon>
        <taxon>Dikarya</taxon>
        <taxon>Ascomycota</taxon>
        <taxon>Taphrinomycotina</taxon>
        <taxon>Pneumocystomycetes</taxon>
        <taxon>Pneumocystaceae</taxon>
        <taxon>Pneumocystis</taxon>
    </lineage>
</organism>
<evidence type="ECO:0000313" key="2">
    <source>
        <dbReference type="EMBL" id="CCJ28797.1"/>
    </source>
</evidence>
<dbReference type="Pfam" id="PF03105">
    <property type="entry name" value="SPX"/>
    <property type="match status" value="1"/>
</dbReference>
<feature type="domain" description="SPX" evidence="1">
    <location>
        <begin position="1"/>
        <end position="219"/>
    </location>
</feature>
<dbReference type="InParanoid" id="L0P9A0"/>
<protein>
    <recommendedName>
        <fullName evidence="1">SPX domain-containing protein</fullName>
    </recommendedName>
</protein>
<dbReference type="VEuPathDB" id="FungiDB:PNEJI1_002391"/>
<sequence>MKYAKKLENNLVSEWSEKYLNYKKAKKLITKVSQKKNLKLSDYEILYEKPFIDNLLKNQNLNDFSKDNLNYNNTLDTHFFKKITEPTELTLNTEFQSNITKHKKSYENDKNYNIDLFFPTKLTNDTFCLENNSYILDSYSQYIAGHRKYNINNTNSDLYFKSLDNNDEIFQFFIFLNKELQKVDNFYKEKEKETILRSQQIKKQLHEMNNRQKSKDVTI</sequence>
<gene>
    <name evidence="2" type="ORF">PNEJI1_002391</name>
</gene>
<name>L0P9A0_PNEJI</name>
<proteinExistence type="predicted"/>
<evidence type="ECO:0000313" key="3">
    <source>
        <dbReference type="Proteomes" id="UP000010422"/>
    </source>
</evidence>
<comment type="caution">
    <text evidence="2">The sequence shown here is derived from an EMBL/GenBank/DDBJ whole genome shotgun (WGS) entry which is preliminary data.</text>
</comment>
<dbReference type="STRING" id="1209962.L0P9A0"/>
<reference evidence="2 3" key="1">
    <citation type="journal article" date="2012" name="MBio">
        <title>De novo assembly of the Pneumocystis jirovecii genome from a single bronchoalveolar lavage fluid specimen from a patient.</title>
        <authorList>
            <person name="Cisse O.H."/>
            <person name="Pagni M."/>
            <person name="Hauser P.M."/>
        </authorList>
    </citation>
    <scope>NUCLEOTIDE SEQUENCE [LARGE SCALE GENOMIC DNA]</scope>
    <source>
        <strain evidence="2 3">SE8</strain>
    </source>
</reference>
<accession>L0P9A0</accession>
<dbReference type="Proteomes" id="UP000010422">
    <property type="component" value="Unassembled WGS sequence"/>
</dbReference>
<evidence type="ECO:0000259" key="1">
    <source>
        <dbReference type="PROSITE" id="PS51382"/>
    </source>
</evidence>
<dbReference type="EMBL" id="CAKM01000121">
    <property type="protein sequence ID" value="CCJ28797.1"/>
    <property type="molecule type" value="Genomic_DNA"/>
</dbReference>
<dbReference type="AlphaFoldDB" id="L0P9A0"/>